<dbReference type="EMBL" id="FN668650">
    <property type="protein sequence ID" value="CBK22394.2"/>
    <property type="molecule type" value="Genomic_DNA"/>
</dbReference>
<evidence type="ECO:0000256" key="1">
    <source>
        <dbReference type="SAM" id="MobiDB-lite"/>
    </source>
</evidence>
<accession>D8M3C1</accession>
<feature type="compositionally biased region" description="Basic and acidic residues" evidence="1">
    <location>
        <begin position="279"/>
        <end position="289"/>
    </location>
</feature>
<dbReference type="GeneID" id="24919678"/>
<name>D8M3C1_BLAHO</name>
<dbReference type="AlphaFoldDB" id="D8M3C1"/>
<dbReference type="Proteomes" id="UP000008312">
    <property type="component" value="Unassembled WGS sequence"/>
</dbReference>
<protein>
    <submittedName>
        <fullName evidence="2">Uncharacterized protein</fullName>
    </submittedName>
</protein>
<reference evidence="2" key="1">
    <citation type="submission" date="2010-02" db="EMBL/GenBank/DDBJ databases">
        <title>Sequencing and annotation of the Blastocystis hominis genome.</title>
        <authorList>
            <person name="Wincker P."/>
        </authorList>
    </citation>
    <scope>NUCLEOTIDE SEQUENCE</scope>
    <source>
        <strain evidence="2">Singapore isolate B</strain>
    </source>
</reference>
<dbReference type="InParanoid" id="D8M3C1"/>
<evidence type="ECO:0000313" key="2">
    <source>
        <dbReference type="EMBL" id="CBK22394.2"/>
    </source>
</evidence>
<evidence type="ECO:0000313" key="3">
    <source>
        <dbReference type="Proteomes" id="UP000008312"/>
    </source>
</evidence>
<keyword evidence="3" id="KW-1185">Reference proteome</keyword>
<proteinExistence type="predicted"/>
<feature type="region of interest" description="Disordered" evidence="1">
    <location>
        <begin position="265"/>
        <end position="289"/>
    </location>
</feature>
<organism evidence="2">
    <name type="scientific">Blastocystis hominis</name>
    <dbReference type="NCBI Taxonomy" id="12968"/>
    <lineage>
        <taxon>Eukaryota</taxon>
        <taxon>Sar</taxon>
        <taxon>Stramenopiles</taxon>
        <taxon>Bigyra</taxon>
        <taxon>Opalozoa</taxon>
        <taxon>Opalinata</taxon>
        <taxon>Blastocystidae</taxon>
        <taxon>Blastocystis</taxon>
    </lineage>
</organism>
<sequence>MFDIFLDSLEPLERNISLFNLTSQESADVHVKDIFSSESINVDEVTSFSPITINPAFDLSTTTGQENPNHNSFFSMNNSVESGESPIPINNLVASNSPTTTPFGETGHIPFTNDLEAINTSISSLNMFSEWVPSEPFNNDNSWIQHLPYSLPKSDEKAISLANESSRSAQYPYYNDNLRNDSLVSLQDDNNTSTSFVSRDEYDSSDYLSEIFLPIPKPDSIPFPENDNMDVKSNMNIHYQQFSTRDTKKKSLSSLHAFTAITENQKDATPLPRPIPPAPEEKKKTKKRLETNKKQLHRKRLNFSGKDERILIMKWISKLYGGSTYIESAGALFKKYYDLPLQIGTRVHTYVRELNMNVTITIGRTATNLYHSFNSMKNRPELFTL</sequence>
<gene>
    <name evidence="2" type="ORF">GSBLH_T00002519001</name>
</gene>
<dbReference type="RefSeq" id="XP_012896442.1">
    <property type="nucleotide sequence ID" value="XM_013040988.1"/>
</dbReference>